<evidence type="ECO:0000256" key="1">
    <source>
        <dbReference type="SAM" id="SignalP"/>
    </source>
</evidence>
<keyword evidence="1" id="KW-0732">Signal</keyword>
<reference evidence="2" key="1">
    <citation type="submission" date="2021-06" db="EMBL/GenBank/DDBJ databases">
        <title>Collection of gut derived symbiotic bacterial strains cultured from healthy donors.</title>
        <authorList>
            <person name="Lin H."/>
            <person name="Littmann E."/>
            <person name="Pamer E.G."/>
        </authorList>
    </citation>
    <scope>NUCLEOTIDE SEQUENCE</scope>
    <source>
        <strain evidence="2">MSK.6.33</strain>
    </source>
</reference>
<feature type="chain" id="PRO_5043531701" description="Fimbrillin family protein" evidence="1">
    <location>
        <begin position="27"/>
        <end position="411"/>
    </location>
</feature>
<dbReference type="AlphaFoldDB" id="A0AAW4MDD1"/>
<sequence length="411" mass="45982">MRTKIKKRIWQMLCVGLALSFPFLVGGCKDNDDAGAGNRKVLLSINTALVNKVTSRAGEGWETDPERMHNLRVIIVDADGKVEYNHPVDFNRVDLDKYNNGETGNDERGMSYGKFGELEFPVTPNQTKSIYLFANAENLECKNAPWDWTKIQRQDVFPKDDIEALVLAGYGSKGSLPMSAVHQVKVGSEDVDLTKEPLYIVPVANKFTFTFQNKRTGNYGGDITVTGWKLDCVADNSYLLPHVDVESFTQNKNTADWMIWMKENAGENETAGVWLTEYAVPEDVNYNLFTHNYAEDEYIVLKSDATGATEETTPVYVPESQYMDGGEQKYTLTIFTREGSDDAKTEKAYSSVLPNLGSLFRNTHVKVNVTFNMATIDLVVDLYPYTGVDLDPGFGIDVPTEGETETPDEQN</sequence>
<dbReference type="RefSeq" id="WP_157800017.1">
    <property type="nucleotide sequence ID" value="NZ_JAHPYS010000048.1"/>
</dbReference>
<feature type="signal peptide" evidence="1">
    <location>
        <begin position="1"/>
        <end position="26"/>
    </location>
</feature>
<comment type="caution">
    <text evidence="2">The sequence shown here is derived from an EMBL/GenBank/DDBJ whole genome shotgun (WGS) entry which is preliminary data.</text>
</comment>
<dbReference type="PROSITE" id="PS51257">
    <property type="entry name" value="PROKAR_LIPOPROTEIN"/>
    <property type="match status" value="1"/>
</dbReference>
<gene>
    <name evidence="2" type="ORF">KTG10_17820</name>
</gene>
<proteinExistence type="predicted"/>
<dbReference type="EMBL" id="JAHPYS010000048">
    <property type="protein sequence ID" value="MBU9140563.1"/>
    <property type="molecule type" value="Genomic_DNA"/>
</dbReference>
<accession>A0AAW4MDD1</accession>
<organism evidence="2 3">
    <name type="scientific">Phocaeicola vulgatus</name>
    <name type="common">Bacteroides vulgatus</name>
    <dbReference type="NCBI Taxonomy" id="821"/>
    <lineage>
        <taxon>Bacteria</taxon>
        <taxon>Pseudomonadati</taxon>
        <taxon>Bacteroidota</taxon>
        <taxon>Bacteroidia</taxon>
        <taxon>Bacteroidales</taxon>
        <taxon>Bacteroidaceae</taxon>
        <taxon>Phocaeicola</taxon>
    </lineage>
</organism>
<name>A0AAW4MDD1_PHOVU</name>
<evidence type="ECO:0008006" key="4">
    <source>
        <dbReference type="Google" id="ProtNLM"/>
    </source>
</evidence>
<evidence type="ECO:0000313" key="3">
    <source>
        <dbReference type="Proteomes" id="UP000736888"/>
    </source>
</evidence>
<evidence type="ECO:0000313" key="2">
    <source>
        <dbReference type="EMBL" id="MBU9140563.1"/>
    </source>
</evidence>
<protein>
    <recommendedName>
        <fullName evidence="4">Fimbrillin family protein</fullName>
    </recommendedName>
</protein>
<dbReference type="Proteomes" id="UP000736888">
    <property type="component" value="Unassembled WGS sequence"/>
</dbReference>